<gene>
    <name evidence="3" type="primary">LOC106809353</name>
</gene>
<protein>
    <submittedName>
        <fullName evidence="3">Ankyrin repeat and fibronectin type-III domain-containing protein 1-like</fullName>
    </submittedName>
</protein>
<dbReference type="PANTHER" id="PTHR21437">
    <property type="entry name" value="WIDE AWAKE"/>
    <property type="match status" value="1"/>
</dbReference>
<dbReference type="CDD" id="cd17117">
    <property type="entry name" value="RA_ANKFN1_like"/>
    <property type="match status" value="1"/>
</dbReference>
<evidence type="ECO:0000313" key="2">
    <source>
        <dbReference type="Proteomes" id="UP000695022"/>
    </source>
</evidence>
<dbReference type="PANTHER" id="PTHR21437:SF1">
    <property type="entry name" value="WIDE AWAKE"/>
    <property type="match status" value="1"/>
</dbReference>
<dbReference type="InterPro" id="IPR039269">
    <property type="entry name" value="ANKFN1"/>
</dbReference>
<dbReference type="SUPFAM" id="SSF54236">
    <property type="entry name" value="Ubiquitin-like"/>
    <property type="match status" value="1"/>
</dbReference>
<dbReference type="Gene3D" id="3.10.20.90">
    <property type="entry name" value="Phosphatidylinositol 3-kinase Catalytic Subunit, Chain A, domain 1"/>
    <property type="match status" value="1"/>
</dbReference>
<proteinExistence type="predicted"/>
<dbReference type="SMART" id="SM00314">
    <property type="entry name" value="RA"/>
    <property type="match status" value="1"/>
</dbReference>
<keyword evidence="2" id="KW-1185">Reference proteome</keyword>
<evidence type="ECO:0000313" key="3">
    <source>
        <dbReference type="RefSeq" id="XP_014667903.1"/>
    </source>
</evidence>
<dbReference type="Proteomes" id="UP000695022">
    <property type="component" value="Unplaced"/>
</dbReference>
<reference evidence="3" key="1">
    <citation type="submission" date="2025-08" db="UniProtKB">
        <authorList>
            <consortium name="RefSeq"/>
        </authorList>
    </citation>
    <scope>IDENTIFICATION</scope>
</reference>
<dbReference type="PROSITE" id="PS50200">
    <property type="entry name" value="RA"/>
    <property type="match status" value="1"/>
</dbReference>
<dbReference type="GeneID" id="106809353"/>
<dbReference type="InterPro" id="IPR029071">
    <property type="entry name" value="Ubiquitin-like_domsf"/>
</dbReference>
<feature type="domain" description="Ras-associating" evidence="1">
    <location>
        <begin position="412"/>
        <end position="513"/>
    </location>
</feature>
<sequence>MTSTGMMKVACTWEDVKQLRQDMDKGSHSTALHCRSKLLQAAMHLQTAVGLQDLGQLYYQPIKDNSGTVVLVTVNSVSDMKNINSSNVKWMSVHKLLRRLQPNTDQSSAHDILFMSLPEKVNYHRACHQVLDRGLYLGYLKLRSSVDLLRVLVRENTPNVLPHVKIRTNPHVSRVEWEWLQNLDANQVKGPPTAVQQRFQELIKDATVQLLEELGVTEDQAVSHRLYDVEVVELSHDVTFLLLLPPMEEVCSVPGQSDHLAHREGFLSLPVQIFEMIHMCTYQKPFICRYSRLSSLLEMNSLMAQHAHREAFSPTELSTAKDRVRELQTIQNCLDDAWKGRRWIMDVLTYARDKQVKGGVPLGVLYAPPPSPNDSPMVDHRLVSSSSATTTSEDHGVIATEFADLGEEKTRLPGILRIYAAYDTGLARGTSIKLHVTPRTTAREVINLVVQQLNKTVLMKGLSEPIYTEENLGDFCLVAVIGSRERCMPDDYQPLQLQNPWTKGRLFVRLKTNLLAAIEHGNATAV</sequence>
<organism evidence="2 3">
    <name type="scientific">Priapulus caudatus</name>
    <name type="common">Priapulid worm</name>
    <dbReference type="NCBI Taxonomy" id="37621"/>
    <lineage>
        <taxon>Eukaryota</taxon>
        <taxon>Metazoa</taxon>
        <taxon>Ecdysozoa</taxon>
        <taxon>Scalidophora</taxon>
        <taxon>Priapulida</taxon>
        <taxon>Priapulimorpha</taxon>
        <taxon>Priapulimorphida</taxon>
        <taxon>Priapulidae</taxon>
        <taxon>Priapulus</taxon>
    </lineage>
</organism>
<name>A0ABM1E6T2_PRICU</name>
<dbReference type="RefSeq" id="XP_014667903.1">
    <property type="nucleotide sequence ID" value="XM_014812417.1"/>
</dbReference>
<dbReference type="InterPro" id="IPR000159">
    <property type="entry name" value="RA_dom"/>
</dbReference>
<accession>A0ABM1E6T2</accession>
<evidence type="ECO:0000259" key="1">
    <source>
        <dbReference type="PROSITE" id="PS50200"/>
    </source>
</evidence>